<comment type="catalytic activity">
    <reaction evidence="9">
        <text>a long-chain fatty aldehyde + 2 NADPH + O2 + H(+) = a long-chain alkane + formate + 2 NADP(+) + H2O</text>
        <dbReference type="Rhea" id="RHEA:21440"/>
        <dbReference type="ChEBI" id="CHEBI:15377"/>
        <dbReference type="ChEBI" id="CHEBI:15378"/>
        <dbReference type="ChEBI" id="CHEBI:15379"/>
        <dbReference type="ChEBI" id="CHEBI:15740"/>
        <dbReference type="ChEBI" id="CHEBI:17176"/>
        <dbReference type="ChEBI" id="CHEBI:57783"/>
        <dbReference type="ChEBI" id="CHEBI:58349"/>
        <dbReference type="ChEBI" id="CHEBI:83563"/>
        <dbReference type="EC" id="4.1.99.5"/>
    </reaction>
</comment>
<dbReference type="EC" id="4.1.99.5" evidence="3"/>
<evidence type="ECO:0000256" key="8">
    <source>
        <dbReference type="ARBA" id="ARBA00023239"/>
    </source>
</evidence>
<dbReference type="Proteomes" id="UP000287651">
    <property type="component" value="Unassembled WGS sequence"/>
</dbReference>
<feature type="transmembrane region" description="Helical" evidence="11">
    <location>
        <begin position="54"/>
        <end position="81"/>
    </location>
</feature>
<protein>
    <recommendedName>
        <fullName evidence="3">aldehyde oxygenase (deformylating)</fullName>
        <ecNumber evidence="3">4.1.99.5</ecNumber>
    </recommendedName>
</protein>
<evidence type="ECO:0000256" key="4">
    <source>
        <dbReference type="ARBA" id="ARBA00022692"/>
    </source>
</evidence>
<evidence type="ECO:0000313" key="14">
    <source>
        <dbReference type="Proteomes" id="UP000287651"/>
    </source>
</evidence>
<reference evidence="13 14" key="1">
    <citation type="journal article" date="2014" name="Agronomy (Basel)">
        <title>A Draft Genome Sequence for Ensete ventricosum, the Drought-Tolerant Tree Against Hunger.</title>
        <authorList>
            <person name="Harrison J."/>
            <person name="Moore K.A."/>
            <person name="Paszkiewicz K."/>
            <person name="Jones T."/>
            <person name="Grant M."/>
            <person name="Ambacheew D."/>
            <person name="Muzemil S."/>
            <person name="Studholme D.J."/>
        </authorList>
    </citation>
    <scope>NUCLEOTIDE SEQUENCE [LARGE SCALE GENOMIC DNA]</scope>
</reference>
<sequence length="274" mass="31566">MERFLPSDEILAAVVPVVVYWVYSGVYVMLGSVDRYRLHSRKDEDVKNLVSKRDVVIGVLLQQLVQVAVAVLTFKVVAVVVVEHRLTPWSVRGANGGSSSWLVLARQFLVGMFVLDTWQYFWHRYMHRNRFLYRHIHSWHHRLVVPYSFGSQYNHPLEGLLLDTCGGALAFVVSGMSPRTSIFFFSFSAIKGVDDHCGLWLPGNILHLCFWNNTAYHDVHHQFYGNRYNFSQPFFITWDKICGTHMPYKLEKRPGGGLQARPAMPYTRSKSAVQ</sequence>
<feature type="transmembrane region" description="Helical" evidence="11">
    <location>
        <begin position="101"/>
        <end position="122"/>
    </location>
</feature>
<dbReference type="Pfam" id="PF04116">
    <property type="entry name" value="FA_hydroxylase"/>
    <property type="match status" value="1"/>
</dbReference>
<evidence type="ECO:0000256" key="7">
    <source>
        <dbReference type="ARBA" id="ARBA00023136"/>
    </source>
</evidence>
<evidence type="ECO:0000256" key="11">
    <source>
        <dbReference type="SAM" id="Phobius"/>
    </source>
</evidence>
<feature type="domain" description="Fatty acid hydroxylase" evidence="12">
    <location>
        <begin position="108"/>
        <end position="244"/>
    </location>
</feature>
<comment type="subcellular location">
    <subcellularLocation>
        <location evidence="1">Endoplasmic reticulum membrane</location>
        <topology evidence="1">Multi-pass membrane protein</topology>
    </subcellularLocation>
</comment>
<evidence type="ECO:0000256" key="2">
    <source>
        <dbReference type="ARBA" id="ARBA00009324"/>
    </source>
</evidence>
<dbReference type="InterPro" id="IPR006694">
    <property type="entry name" value="Fatty_acid_hydroxylase"/>
</dbReference>
<evidence type="ECO:0000259" key="12">
    <source>
        <dbReference type="Pfam" id="PF04116"/>
    </source>
</evidence>
<accession>A0A427A5C2</accession>
<evidence type="ECO:0000313" key="13">
    <source>
        <dbReference type="EMBL" id="RRT71442.1"/>
    </source>
</evidence>
<dbReference type="GO" id="GO:0071771">
    <property type="term" value="F:aldehyde oxygenase (deformylating) activity"/>
    <property type="evidence" value="ECO:0007669"/>
    <property type="project" value="UniProtKB-EC"/>
</dbReference>
<dbReference type="InterPro" id="IPR050307">
    <property type="entry name" value="Sterol_Desaturase_Related"/>
</dbReference>
<feature type="region of interest" description="Disordered" evidence="10">
    <location>
        <begin position="252"/>
        <end position="274"/>
    </location>
</feature>
<name>A0A427A5C2_ENSVE</name>
<dbReference type="GO" id="GO:0005506">
    <property type="term" value="F:iron ion binding"/>
    <property type="evidence" value="ECO:0007669"/>
    <property type="project" value="InterPro"/>
</dbReference>
<dbReference type="EMBL" id="AMZH03003706">
    <property type="protein sequence ID" value="RRT71442.1"/>
    <property type="molecule type" value="Genomic_DNA"/>
</dbReference>
<comment type="similarity">
    <text evidence="2">Belongs to the sterol desaturase family.</text>
</comment>
<evidence type="ECO:0000256" key="9">
    <source>
        <dbReference type="ARBA" id="ARBA00047909"/>
    </source>
</evidence>
<organism evidence="13 14">
    <name type="scientific">Ensete ventricosum</name>
    <name type="common">Abyssinian banana</name>
    <name type="synonym">Musa ensete</name>
    <dbReference type="NCBI Taxonomy" id="4639"/>
    <lineage>
        <taxon>Eukaryota</taxon>
        <taxon>Viridiplantae</taxon>
        <taxon>Streptophyta</taxon>
        <taxon>Embryophyta</taxon>
        <taxon>Tracheophyta</taxon>
        <taxon>Spermatophyta</taxon>
        <taxon>Magnoliopsida</taxon>
        <taxon>Liliopsida</taxon>
        <taxon>Zingiberales</taxon>
        <taxon>Musaceae</taxon>
        <taxon>Ensete</taxon>
    </lineage>
</organism>
<dbReference type="GO" id="GO:0016491">
    <property type="term" value="F:oxidoreductase activity"/>
    <property type="evidence" value="ECO:0007669"/>
    <property type="project" value="InterPro"/>
</dbReference>
<evidence type="ECO:0000256" key="1">
    <source>
        <dbReference type="ARBA" id="ARBA00004477"/>
    </source>
</evidence>
<evidence type="ECO:0000256" key="10">
    <source>
        <dbReference type="SAM" id="MobiDB-lite"/>
    </source>
</evidence>
<proteinExistence type="inferred from homology"/>
<gene>
    <name evidence="13" type="ORF">B296_00023198</name>
</gene>
<dbReference type="GO" id="GO:0008610">
    <property type="term" value="P:lipid biosynthetic process"/>
    <property type="evidence" value="ECO:0007669"/>
    <property type="project" value="InterPro"/>
</dbReference>
<evidence type="ECO:0000256" key="6">
    <source>
        <dbReference type="ARBA" id="ARBA00022989"/>
    </source>
</evidence>
<keyword evidence="4 11" id="KW-0812">Transmembrane</keyword>
<keyword evidence="8" id="KW-0456">Lyase</keyword>
<keyword evidence="6 11" id="KW-1133">Transmembrane helix</keyword>
<dbReference type="PANTHER" id="PTHR11863">
    <property type="entry name" value="STEROL DESATURASE"/>
    <property type="match status" value="1"/>
</dbReference>
<dbReference type="AlphaFoldDB" id="A0A427A5C2"/>
<keyword evidence="7 11" id="KW-0472">Membrane</keyword>
<comment type="caution">
    <text evidence="13">The sequence shown here is derived from an EMBL/GenBank/DDBJ whole genome shotgun (WGS) entry which is preliminary data.</text>
</comment>
<evidence type="ECO:0000256" key="3">
    <source>
        <dbReference type="ARBA" id="ARBA00013146"/>
    </source>
</evidence>
<evidence type="ECO:0000256" key="5">
    <source>
        <dbReference type="ARBA" id="ARBA00022824"/>
    </source>
</evidence>
<dbReference type="GO" id="GO:0005789">
    <property type="term" value="C:endoplasmic reticulum membrane"/>
    <property type="evidence" value="ECO:0007669"/>
    <property type="project" value="UniProtKB-SubCell"/>
</dbReference>
<keyword evidence="5" id="KW-0256">Endoplasmic reticulum</keyword>
<feature type="transmembrane region" description="Helical" evidence="11">
    <location>
        <begin position="12"/>
        <end position="33"/>
    </location>
</feature>